<keyword evidence="1" id="KW-0031">Aminopeptidase</keyword>
<keyword evidence="1" id="KW-0378">Hydrolase</keyword>
<dbReference type="EC" id="3.4.11.18" evidence="1"/>
<keyword evidence="1" id="KW-0645">Protease</keyword>
<evidence type="ECO:0000313" key="2">
    <source>
        <dbReference type="Proteomes" id="UP000682782"/>
    </source>
</evidence>
<keyword evidence="2" id="KW-1185">Reference proteome</keyword>
<organism evidence="1 2">
    <name type="scientific">Aristaeella hokkaidonensis</name>
    <dbReference type="NCBI Taxonomy" id="3046382"/>
    <lineage>
        <taxon>Bacteria</taxon>
        <taxon>Bacillati</taxon>
        <taxon>Bacillota</taxon>
        <taxon>Clostridia</taxon>
        <taxon>Eubacteriales</taxon>
        <taxon>Aristaeellaceae</taxon>
        <taxon>Aristaeella</taxon>
    </lineage>
</organism>
<sequence length="256" mass="28163">MISLKNPSQIAKMREAGKILREVEDEVRLAIKPGVSTAELDILAEKLIRKHRAIPSSLHYEGYPCSICASINDEVVHGIPSDRRILKDGDIISVDCTLLLDGWQADSAFTAGVGTISEEAEKLIRVTEECFWKAARQCVAGNRLGDVGYAVQSLAEANGFAPIREFTGHGIGREMHEDPAVYNFGEPGRGMRLRKGMVLAVEPMIAAGDWHLSVDDDGWCARTVDHSLTAHYEHTLAINEEGLPELLTLPGFTWEE</sequence>
<accession>A0AC61N033</accession>
<gene>
    <name evidence="1" type="primary">map</name>
    <name evidence="1" type="ORF">JYE49_08280</name>
</gene>
<reference evidence="1" key="1">
    <citation type="submission" date="2021-01" db="EMBL/GenBank/DDBJ databases">
        <title>Complete genome sequence of Clostridiales bacterium R-7.</title>
        <authorList>
            <person name="Mahoney-Kurpe S.C."/>
            <person name="Palevich N."/>
            <person name="Koike S."/>
            <person name="Moon C.D."/>
            <person name="Attwood G.T."/>
        </authorList>
    </citation>
    <scope>NUCLEOTIDE SEQUENCE</scope>
    <source>
        <strain evidence="1">R-7</strain>
    </source>
</reference>
<dbReference type="Proteomes" id="UP000682782">
    <property type="component" value="Chromosome"/>
</dbReference>
<proteinExistence type="predicted"/>
<dbReference type="EMBL" id="CP068393">
    <property type="protein sequence ID" value="QUC65879.1"/>
    <property type="molecule type" value="Genomic_DNA"/>
</dbReference>
<name>A0AC61N033_9FIRM</name>
<evidence type="ECO:0000313" key="1">
    <source>
        <dbReference type="EMBL" id="QUC65879.1"/>
    </source>
</evidence>
<protein>
    <submittedName>
        <fullName evidence="1">Type I methionyl aminopeptidase</fullName>
        <ecNumber evidence="1">3.4.11.18</ecNumber>
    </submittedName>
</protein>